<evidence type="ECO:0000313" key="9">
    <source>
        <dbReference type="EMBL" id="MDX6806961.1"/>
    </source>
</evidence>
<feature type="transmembrane region" description="Helical" evidence="7">
    <location>
        <begin position="89"/>
        <end position="109"/>
    </location>
</feature>
<dbReference type="CDD" id="cd06261">
    <property type="entry name" value="TM_PBP2"/>
    <property type="match status" value="1"/>
</dbReference>
<dbReference type="InterPro" id="IPR000515">
    <property type="entry name" value="MetI-like"/>
</dbReference>
<feature type="transmembrane region" description="Helical" evidence="7">
    <location>
        <begin position="241"/>
        <end position="258"/>
    </location>
</feature>
<keyword evidence="10" id="KW-1185">Reference proteome</keyword>
<evidence type="ECO:0000256" key="1">
    <source>
        <dbReference type="ARBA" id="ARBA00004651"/>
    </source>
</evidence>
<keyword evidence="2 7" id="KW-0813">Transport</keyword>
<keyword evidence="6 7" id="KW-0472">Membrane</keyword>
<comment type="subcellular location">
    <subcellularLocation>
        <location evidence="1 7">Cell membrane</location>
        <topology evidence="1 7">Multi-pass membrane protein</topology>
    </subcellularLocation>
</comment>
<reference evidence="9 10" key="1">
    <citation type="submission" date="2023-11" db="EMBL/GenBank/DDBJ databases">
        <authorList>
            <person name="Bao R."/>
        </authorList>
    </citation>
    <scope>NUCLEOTIDE SEQUENCE [LARGE SCALE GENOMIC DNA]</scope>
    <source>
        <strain evidence="9 10">PJ23</strain>
    </source>
</reference>
<keyword evidence="5 7" id="KW-1133">Transmembrane helix</keyword>
<dbReference type="RefSeq" id="WP_319845086.1">
    <property type="nucleotide sequence ID" value="NZ_JAXAFJ010000008.1"/>
</dbReference>
<protein>
    <submittedName>
        <fullName evidence="9">ABC transporter permease</fullName>
    </submittedName>
</protein>
<keyword evidence="3" id="KW-1003">Cell membrane</keyword>
<organism evidence="9 10">
    <name type="scientific">Terrihabitans rhizophilus</name>
    <dbReference type="NCBI Taxonomy" id="3092662"/>
    <lineage>
        <taxon>Bacteria</taxon>
        <taxon>Pseudomonadati</taxon>
        <taxon>Pseudomonadota</taxon>
        <taxon>Alphaproteobacteria</taxon>
        <taxon>Hyphomicrobiales</taxon>
        <taxon>Terrihabitans</taxon>
    </lineage>
</organism>
<dbReference type="InterPro" id="IPR035906">
    <property type="entry name" value="MetI-like_sf"/>
</dbReference>
<dbReference type="EMBL" id="JAXAFJ010000008">
    <property type="protein sequence ID" value="MDX6806961.1"/>
    <property type="molecule type" value="Genomic_DNA"/>
</dbReference>
<sequence>MSLVLTEAREIPGKGRLTRIAASTFNGLRDTGLALILPILILVAWQISAHFQLVSLQILPPPAQVLDIGLQMIANGEIPDALFTSMWRVMAGFSIGAIVGISLGAAMGLSRTFEAYVGPTVRAFCLVPTLAWIPFFMLVLGIGEGLKLAVIVKASFLPFALNSFEGIRAVPERYFDVARSFEFTRIETLRRLVLPAVLPNIFAGARLALGNAWKALVVVEMLAAAEGIGYLMAFGRLMFQLDTVLVTIAVIGLAGWTLDTIARGAERRFTRWSGHAA</sequence>
<comment type="caution">
    <text evidence="9">The sequence shown here is derived from an EMBL/GenBank/DDBJ whole genome shotgun (WGS) entry which is preliminary data.</text>
</comment>
<feature type="transmembrane region" description="Helical" evidence="7">
    <location>
        <begin position="33"/>
        <end position="53"/>
    </location>
</feature>
<accession>A0ABU4RQ46</accession>
<feature type="domain" description="ABC transmembrane type-1" evidence="8">
    <location>
        <begin position="82"/>
        <end position="262"/>
    </location>
</feature>
<dbReference type="Proteomes" id="UP001274321">
    <property type="component" value="Unassembled WGS sequence"/>
</dbReference>
<gene>
    <name evidence="9" type="ORF">SCD90_12885</name>
</gene>
<name>A0ABU4RQ46_9HYPH</name>
<evidence type="ECO:0000313" key="10">
    <source>
        <dbReference type="Proteomes" id="UP001274321"/>
    </source>
</evidence>
<dbReference type="PANTHER" id="PTHR30151">
    <property type="entry name" value="ALKANE SULFONATE ABC TRANSPORTER-RELATED, MEMBRANE SUBUNIT"/>
    <property type="match status" value="1"/>
</dbReference>
<keyword evidence="4 7" id="KW-0812">Transmembrane</keyword>
<dbReference type="SUPFAM" id="SSF161098">
    <property type="entry name" value="MetI-like"/>
    <property type="match status" value="1"/>
</dbReference>
<comment type="similarity">
    <text evidence="7">Belongs to the binding-protein-dependent transport system permease family.</text>
</comment>
<evidence type="ECO:0000256" key="3">
    <source>
        <dbReference type="ARBA" id="ARBA00022475"/>
    </source>
</evidence>
<dbReference type="Pfam" id="PF00528">
    <property type="entry name" value="BPD_transp_1"/>
    <property type="match status" value="1"/>
</dbReference>
<proteinExistence type="inferred from homology"/>
<evidence type="ECO:0000256" key="6">
    <source>
        <dbReference type="ARBA" id="ARBA00023136"/>
    </source>
</evidence>
<evidence type="ECO:0000259" key="8">
    <source>
        <dbReference type="PROSITE" id="PS50928"/>
    </source>
</evidence>
<dbReference type="Gene3D" id="1.10.3720.10">
    <property type="entry name" value="MetI-like"/>
    <property type="match status" value="1"/>
</dbReference>
<dbReference type="PROSITE" id="PS50928">
    <property type="entry name" value="ABC_TM1"/>
    <property type="match status" value="1"/>
</dbReference>
<evidence type="ECO:0000256" key="5">
    <source>
        <dbReference type="ARBA" id="ARBA00022989"/>
    </source>
</evidence>
<feature type="transmembrane region" description="Helical" evidence="7">
    <location>
        <begin position="121"/>
        <end position="142"/>
    </location>
</feature>
<dbReference type="PANTHER" id="PTHR30151:SF38">
    <property type="entry name" value="ALIPHATIC SULFONATES TRANSPORT PERMEASE PROTEIN SSUC-RELATED"/>
    <property type="match status" value="1"/>
</dbReference>
<evidence type="ECO:0000256" key="4">
    <source>
        <dbReference type="ARBA" id="ARBA00022692"/>
    </source>
</evidence>
<evidence type="ECO:0000256" key="7">
    <source>
        <dbReference type="RuleBase" id="RU363032"/>
    </source>
</evidence>
<evidence type="ECO:0000256" key="2">
    <source>
        <dbReference type="ARBA" id="ARBA00022448"/>
    </source>
</evidence>